<dbReference type="RefSeq" id="WP_204940822.1">
    <property type="nucleotide sequence ID" value="NZ_JAFBBP010000001.1"/>
</dbReference>
<dbReference type="EMBL" id="JAFBBP010000001">
    <property type="protein sequence ID" value="MBM7489428.1"/>
    <property type="molecule type" value="Genomic_DNA"/>
</dbReference>
<evidence type="ECO:0000313" key="3">
    <source>
        <dbReference type="Proteomes" id="UP000764837"/>
    </source>
</evidence>
<reference evidence="2 3" key="1">
    <citation type="submission" date="2021-01" db="EMBL/GenBank/DDBJ databases">
        <title>Sequencing the genomes of 1000 actinobacteria strains.</title>
        <authorList>
            <person name="Klenk H.-P."/>
        </authorList>
    </citation>
    <scope>NUCLEOTIDE SEQUENCE [LARGE SCALE GENOMIC DNA]</scope>
    <source>
        <strain evidence="2 3">DSM 100204</strain>
    </source>
</reference>
<evidence type="ECO:0008006" key="4">
    <source>
        <dbReference type="Google" id="ProtNLM"/>
    </source>
</evidence>
<feature type="region of interest" description="Disordered" evidence="1">
    <location>
        <begin position="269"/>
        <end position="289"/>
    </location>
</feature>
<proteinExistence type="predicted"/>
<protein>
    <recommendedName>
        <fullName evidence="4">Nitroreductase domain-containing protein</fullName>
    </recommendedName>
</protein>
<dbReference type="Proteomes" id="UP000764837">
    <property type="component" value="Unassembled WGS sequence"/>
</dbReference>
<dbReference type="Gene3D" id="3.40.109.10">
    <property type="entry name" value="NADH Oxidase"/>
    <property type="match status" value="1"/>
</dbReference>
<sequence length="496" mass="52921">MSAGLRVPAPYTDHTIGRESLWYAYAAGADETVIPPWLSEPVPPMETHVHPPTPAAAEGGTRRLLPYGTAELLGRTAYPHGQVAGEVADPLGHALVAAYGPQWYDPDNVYNPHRGYASPRCLYPVQVFADDGEHWALLDPDRHALTTLSVPGHRPRARQLALSGRYTRIPRGYRWFRGSLVAIETGYALRALAIGLHHFRMPAWVRLPDAGAGAVLAELGLDPAGEWSLPVTVGLGAPPLVPGPTPADPPAGSPDPVLAEVAGVNRAQSFTDPPTRLGSGVPAGAAAAPTAPDWAELTWRRNSGRMPAGRPGFDSRRRRLPAAVVHDIVRWLAVPAPGPTLAAVRDRITVSVALRDIDGYADGVHRVGPDGELVLHRADREITTKLESTYGYPLTPTDGCGVRHASMVWFLSVRPRELHAAHGPTAWTATQYAVGWAAHGLSLAASAADLFARPVRAFVENPTRDLLGLSGDEMIALAAVVGTPRHASGGLLDIRL</sequence>
<name>A0ABS2LNH3_9ACTN</name>
<dbReference type="InterPro" id="IPR000415">
    <property type="entry name" value="Nitroreductase-like"/>
</dbReference>
<keyword evidence="3" id="KW-1185">Reference proteome</keyword>
<accession>A0ABS2LNH3</accession>
<evidence type="ECO:0000256" key="1">
    <source>
        <dbReference type="SAM" id="MobiDB-lite"/>
    </source>
</evidence>
<evidence type="ECO:0000313" key="2">
    <source>
        <dbReference type="EMBL" id="MBM7489428.1"/>
    </source>
</evidence>
<comment type="caution">
    <text evidence="2">The sequence shown here is derived from an EMBL/GenBank/DDBJ whole genome shotgun (WGS) entry which is preliminary data.</text>
</comment>
<organism evidence="2 3">
    <name type="scientific">Micromonospora luteifusca</name>
    <dbReference type="NCBI Taxonomy" id="709860"/>
    <lineage>
        <taxon>Bacteria</taxon>
        <taxon>Bacillati</taxon>
        <taxon>Actinomycetota</taxon>
        <taxon>Actinomycetes</taxon>
        <taxon>Micromonosporales</taxon>
        <taxon>Micromonosporaceae</taxon>
        <taxon>Micromonospora</taxon>
    </lineage>
</organism>
<dbReference type="SUPFAM" id="SSF55469">
    <property type="entry name" value="FMN-dependent nitroreductase-like"/>
    <property type="match status" value="1"/>
</dbReference>
<gene>
    <name evidence="2" type="ORF">JOD64_000650</name>
</gene>